<reference evidence="2" key="1">
    <citation type="journal article" date="2022" name="J Environ Chem Eng">
        <title>Biodegradation of petroleum oil using a constructed nonpathogenic and heavy metal-tolerant bacterial consortium isolated from marine sponges.</title>
        <authorList>
            <person name="Dechsakulwatana C."/>
            <person name="Rungsihiranrut A."/>
            <person name="Muangchinda C."/>
            <person name="Ningthoujam R."/>
            <person name="Klankeo P."/>
            <person name="Pinyakong O."/>
        </authorList>
    </citation>
    <scope>NUCLEOTIDE SEQUENCE [LARGE SCALE GENOMIC DNA]</scope>
    <source>
        <strain evidence="2">MO2-4</strain>
    </source>
</reference>
<keyword evidence="2" id="KW-1185">Reference proteome</keyword>
<dbReference type="Proteomes" id="UP001185984">
    <property type="component" value="Unassembled WGS sequence"/>
</dbReference>
<accession>A0ABU3ZTS4</accession>
<proteinExistence type="predicted"/>
<comment type="caution">
    <text evidence="1">The sequence shown here is derived from an EMBL/GenBank/DDBJ whole genome shotgun (WGS) entry which is preliminary data.</text>
</comment>
<evidence type="ECO:0000313" key="2">
    <source>
        <dbReference type="Proteomes" id="UP001185984"/>
    </source>
</evidence>
<name>A0ABU3ZTS4_9SPHN</name>
<evidence type="ECO:0000313" key="1">
    <source>
        <dbReference type="EMBL" id="MDV5822924.1"/>
    </source>
</evidence>
<sequence>MPTLKEWLTAQDMPIPRFASLIERTPEAVRRYVNGDRIPDRETMPMVVRATSGAVTPNDFFGIPAAMLSKIESSDKPYAQAPSSSASGLYQFIRSTWIGEGGTWGPTLRPAFGGLKPSPEEQLARARTFTAKNAAYLRSRGVPINRATLYAAHFLGRVTAGSILAAGKGERADLIAGAAATAANPSILEGKTVGDFIEWLRVKTGEVAK</sequence>
<gene>
    <name evidence="1" type="ORF">O0R41_04850</name>
</gene>
<organism evidence="1 2">
    <name type="scientific">Sphingobium naphthae</name>
    <dbReference type="NCBI Taxonomy" id="1886786"/>
    <lineage>
        <taxon>Bacteria</taxon>
        <taxon>Pseudomonadati</taxon>
        <taxon>Pseudomonadota</taxon>
        <taxon>Alphaproteobacteria</taxon>
        <taxon>Sphingomonadales</taxon>
        <taxon>Sphingomonadaceae</taxon>
        <taxon>Sphingobium</taxon>
    </lineage>
</organism>
<protein>
    <recommendedName>
        <fullName evidence="3">Transglycosylase SLT domain-containing protein</fullName>
    </recommendedName>
</protein>
<evidence type="ECO:0008006" key="3">
    <source>
        <dbReference type="Google" id="ProtNLM"/>
    </source>
</evidence>
<dbReference type="EMBL" id="JAPTHD010000001">
    <property type="protein sequence ID" value="MDV5822924.1"/>
    <property type="molecule type" value="Genomic_DNA"/>
</dbReference>
<dbReference type="Gene3D" id="1.10.530.10">
    <property type="match status" value="1"/>
</dbReference>
<dbReference type="RefSeq" id="WP_317515995.1">
    <property type="nucleotide sequence ID" value="NZ_JAPTHD010000001.1"/>
</dbReference>